<keyword evidence="2" id="KW-1185">Reference proteome</keyword>
<dbReference type="InterPro" id="IPR027417">
    <property type="entry name" value="P-loop_NTPase"/>
</dbReference>
<gene>
    <name evidence="1" type="ORF">Lboz_2836</name>
</gene>
<evidence type="ECO:0000313" key="1">
    <source>
        <dbReference type="EMBL" id="KTC71259.1"/>
    </source>
</evidence>
<dbReference type="STRING" id="447.Lboz_2836"/>
<dbReference type="PANTHER" id="PTHR13696:SF99">
    <property type="entry name" value="COBYRINIC ACID AC-DIAMIDE SYNTHASE"/>
    <property type="match status" value="1"/>
</dbReference>
<dbReference type="Proteomes" id="UP000054695">
    <property type="component" value="Unassembled WGS sequence"/>
</dbReference>
<dbReference type="InterPro" id="IPR050678">
    <property type="entry name" value="DNA_Partitioning_ATPase"/>
</dbReference>
<dbReference type="PATRIC" id="fig|447.4.peg.3018"/>
<keyword evidence="1" id="KW-0132">Cell division</keyword>
<dbReference type="PANTHER" id="PTHR13696">
    <property type="entry name" value="P-LOOP CONTAINING NUCLEOSIDE TRIPHOSPHATE HYDROLASE"/>
    <property type="match status" value="1"/>
</dbReference>
<dbReference type="AlphaFoldDB" id="A0A0W0RJP7"/>
<reference evidence="1 2" key="1">
    <citation type="submission" date="2015-11" db="EMBL/GenBank/DDBJ databases">
        <title>Genomic analysis of 38 Legionella species identifies large and diverse effector repertoires.</title>
        <authorList>
            <person name="Burstein D."/>
            <person name="Amaro F."/>
            <person name="Zusman T."/>
            <person name="Lifshitz Z."/>
            <person name="Cohen O."/>
            <person name="Gilbert J.A."/>
            <person name="Pupko T."/>
            <person name="Shuman H.A."/>
            <person name="Segal G."/>
        </authorList>
    </citation>
    <scope>NUCLEOTIDE SEQUENCE [LARGE SCALE GENOMIC DNA]</scope>
    <source>
        <strain evidence="1 2">WIGA</strain>
    </source>
</reference>
<comment type="caution">
    <text evidence="1">The sequence shown here is derived from an EMBL/GenBank/DDBJ whole genome shotgun (WGS) entry which is preliminary data.</text>
</comment>
<dbReference type="RefSeq" id="WP_058460419.1">
    <property type="nucleotide sequence ID" value="NZ_CAAAIY010000002.1"/>
</dbReference>
<dbReference type="Gene3D" id="3.40.50.300">
    <property type="entry name" value="P-loop containing nucleotide triphosphate hydrolases"/>
    <property type="match status" value="1"/>
</dbReference>
<dbReference type="InterPro" id="IPR017746">
    <property type="entry name" value="Cellulose_synthase_operon_BcsQ"/>
</dbReference>
<dbReference type="NCBIfam" id="TIGR03371">
    <property type="entry name" value="cellulose_yhjQ"/>
    <property type="match status" value="1"/>
</dbReference>
<organism evidence="1 2">
    <name type="scientific">Legionella bozemanae</name>
    <name type="common">Fluoribacter bozemanae</name>
    <dbReference type="NCBI Taxonomy" id="447"/>
    <lineage>
        <taxon>Bacteria</taxon>
        <taxon>Pseudomonadati</taxon>
        <taxon>Pseudomonadota</taxon>
        <taxon>Gammaproteobacteria</taxon>
        <taxon>Legionellales</taxon>
        <taxon>Legionellaceae</taxon>
        <taxon>Legionella</taxon>
    </lineage>
</organism>
<keyword evidence="1" id="KW-0131">Cell cycle</keyword>
<accession>A0A0W0RJP7</accession>
<name>A0A0W0RJP7_LEGBO</name>
<dbReference type="SUPFAM" id="SSF52540">
    <property type="entry name" value="P-loop containing nucleoside triphosphate hydrolases"/>
    <property type="match status" value="1"/>
</dbReference>
<dbReference type="GO" id="GO:0051301">
    <property type="term" value="P:cell division"/>
    <property type="evidence" value="ECO:0007669"/>
    <property type="project" value="UniProtKB-KW"/>
</dbReference>
<sequence length="245" mass="27911">MPVIALQGIRAGIGVTSIAAGLGWALAQLNESVLVIDFTADNLLRLHFNMPFEQVGGWARSYQDNGDWSESIHSYNKYLSYLPFGKITQPERINLENEFQKNPDFWKKNIDNLITKNDYRWILLDLASDTTLLTQQGLDRADITFLLLTPDINCHVRLHQQKIPDQCYFLMNHYSAAKSLQKDLYELWQRLLANFLPVILHSDEALAEALAAKKPIGEYQAHSLIAQDINALANWCMSNDFGNTK</sequence>
<protein>
    <submittedName>
        <fullName evidence="1">Cell division protein</fullName>
    </submittedName>
</protein>
<dbReference type="EMBL" id="LNXU01000032">
    <property type="protein sequence ID" value="KTC71259.1"/>
    <property type="molecule type" value="Genomic_DNA"/>
</dbReference>
<evidence type="ECO:0000313" key="2">
    <source>
        <dbReference type="Proteomes" id="UP000054695"/>
    </source>
</evidence>
<dbReference type="OrthoDB" id="5288747at2"/>
<dbReference type="Pfam" id="PF06564">
    <property type="entry name" value="CBP_BcsQ"/>
    <property type="match status" value="1"/>
</dbReference>
<proteinExistence type="predicted"/>